<sequence length="354" mass="39797">MPPGPWQVPLIGSLHHLVSRLPHHAMRDLSQRHGPLMLLRIGEHVAVVVSSAEVAQEMFKGHETTFEQRPSTPGINEVYSGNGALGVIFAPYGEHWRLLRRILVTELLSARRVEAFRHIRQDEAARLVSSISSSPPGQLVNVDELLAGFIADSSVRSIFGDRLPDRAAFLKMMKCGTDISSLFDLRDLFPSSWLVRLLPRSHKKEGHRQEVSRLIDDILQHHEERRAAGHRDSEQEQDMIDVLLRLQKEGSMSLPLTPGVINSLVMEIFGAALDTSTTTVQWAMAELIANPRVMEKAQEEIRRVLAGQERVLVKETLRLHPPGPFIPRVCLDDKKIQGYDLPRGTIVHKCMGHI</sequence>
<dbReference type="InterPro" id="IPR002401">
    <property type="entry name" value="Cyt_P450_E_grp-I"/>
</dbReference>
<evidence type="ECO:0000256" key="1">
    <source>
        <dbReference type="ARBA" id="ARBA00010617"/>
    </source>
</evidence>
<name>A0AAV5ERJ4_ELECO</name>
<comment type="similarity">
    <text evidence="1">Belongs to the cytochrome P450 family.</text>
</comment>
<evidence type="ECO:0000313" key="5">
    <source>
        <dbReference type="Proteomes" id="UP001054889"/>
    </source>
</evidence>
<evidence type="ECO:0000256" key="2">
    <source>
        <dbReference type="ARBA" id="ARBA00022723"/>
    </source>
</evidence>
<dbReference type="PANTHER" id="PTHR47955:SF21">
    <property type="entry name" value="OS06G0642300 PROTEIN"/>
    <property type="match status" value="1"/>
</dbReference>
<dbReference type="EMBL" id="BQKI01000078">
    <property type="protein sequence ID" value="GJN25265.1"/>
    <property type="molecule type" value="Genomic_DNA"/>
</dbReference>
<keyword evidence="3" id="KW-0408">Iron</keyword>
<dbReference type="Pfam" id="PF00067">
    <property type="entry name" value="p450"/>
    <property type="match status" value="1"/>
</dbReference>
<keyword evidence="2" id="KW-0479">Metal-binding</keyword>
<dbReference type="GO" id="GO:0004497">
    <property type="term" value="F:monooxygenase activity"/>
    <property type="evidence" value="ECO:0007669"/>
    <property type="project" value="InterPro"/>
</dbReference>
<dbReference type="GO" id="GO:0005506">
    <property type="term" value="F:iron ion binding"/>
    <property type="evidence" value="ECO:0007669"/>
    <property type="project" value="InterPro"/>
</dbReference>
<reference evidence="4" key="1">
    <citation type="journal article" date="2018" name="DNA Res.">
        <title>Multiple hybrid de novo genome assembly of finger millet, an orphan allotetraploid crop.</title>
        <authorList>
            <person name="Hatakeyama M."/>
            <person name="Aluri S."/>
            <person name="Balachadran M.T."/>
            <person name="Sivarajan S.R."/>
            <person name="Patrignani A."/>
            <person name="Gruter S."/>
            <person name="Poveda L."/>
            <person name="Shimizu-Inatsugi R."/>
            <person name="Baeten J."/>
            <person name="Francoijs K.J."/>
            <person name="Nataraja K.N."/>
            <person name="Reddy Y.A.N."/>
            <person name="Phadnis S."/>
            <person name="Ravikumar R.L."/>
            <person name="Schlapbach R."/>
            <person name="Sreeman S.M."/>
            <person name="Shimizu K.K."/>
        </authorList>
    </citation>
    <scope>NUCLEOTIDE SEQUENCE</scope>
</reference>
<dbReference type="InterPro" id="IPR001128">
    <property type="entry name" value="Cyt_P450"/>
</dbReference>
<dbReference type="Gene3D" id="1.10.630.10">
    <property type="entry name" value="Cytochrome P450"/>
    <property type="match status" value="1"/>
</dbReference>
<evidence type="ECO:0000313" key="4">
    <source>
        <dbReference type="EMBL" id="GJN25265.1"/>
    </source>
</evidence>
<organism evidence="4 5">
    <name type="scientific">Eleusine coracana subsp. coracana</name>
    <dbReference type="NCBI Taxonomy" id="191504"/>
    <lineage>
        <taxon>Eukaryota</taxon>
        <taxon>Viridiplantae</taxon>
        <taxon>Streptophyta</taxon>
        <taxon>Embryophyta</taxon>
        <taxon>Tracheophyta</taxon>
        <taxon>Spermatophyta</taxon>
        <taxon>Magnoliopsida</taxon>
        <taxon>Liliopsida</taxon>
        <taxon>Poales</taxon>
        <taxon>Poaceae</taxon>
        <taxon>PACMAD clade</taxon>
        <taxon>Chloridoideae</taxon>
        <taxon>Cynodonteae</taxon>
        <taxon>Eleusininae</taxon>
        <taxon>Eleusine</taxon>
    </lineage>
</organism>
<dbReference type="PANTHER" id="PTHR47955">
    <property type="entry name" value="CYTOCHROME P450 FAMILY 71 PROTEIN"/>
    <property type="match status" value="1"/>
</dbReference>
<protein>
    <submittedName>
        <fullName evidence="4">Uncharacterized protein</fullName>
    </submittedName>
</protein>
<gene>
    <name evidence="4" type="primary">gb13068</name>
    <name evidence="4" type="ORF">PR202_gb13068</name>
</gene>
<dbReference type="Proteomes" id="UP001054889">
    <property type="component" value="Unassembled WGS sequence"/>
</dbReference>
<keyword evidence="5" id="KW-1185">Reference proteome</keyword>
<proteinExistence type="inferred from homology"/>
<dbReference type="GO" id="GO:0020037">
    <property type="term" value="F:heme binding"/>
    <property type="evidence" value="ECO:0007669"/>
    <property type="project" value="InterPro"/>
</dbReference>
<comment type="caution">
    <text evidence="4">The sequence shown here is derived from an EMBL/GenBank/DDBJ whole genome shotgun (WGS) entry which is preliminary data.</text>
</comment>
<dbReference type="PRINTS" id="PR00463">
    <property type="entry name" value="EP450I"/>
</dbReference>
<evidence type="ECO:0000256" key="3">
    <source>
        <dbReference type="ARBA" id="ARBA00023004"/>
    </source>
</evidence>
<dbReference type="AlphaFoldDB" id="A0AAV5ERJ4"/>
<accession>A0AAV5ERJ4</accession>
<dbReference type="InterPro" id="IPR036396">
    <property type="entry name" value="Cyt_P450_sf"/>
</dbReference>
<dbReference type="GO" id="GO:0016705">
    <property type="term" value="F:oxidoreductase activity, acting on paired donors, with incorporation or reduction of molecular oxygen"/>
    <property type="evidence" value="ECO:0007669"/>
    <property type="project" value="InterPro"/>
</dbReference>
<dbReference type="SUPFAM" id="SSF48264">
    <property type="entry name" value="Cytochrome P450"/>
    <property type="match status" value="1"/>
</dbReference>
<reference evidence="4" key="2">
    <citation type="submission" date="2021-12" db="EMBL/GenBank/DDBJ databases">
        <title>Resequencing data analysis of finger millet.</title>
        <authorList>
            <person name="Hatakeyama M."/>
            <person name="Aluri S."/>
            <person name="Balachadran M.T."/>
            <person name="Sivarajan S.R."/>
            <person name="Poveda L."/>
            <person name="Shimizu-Inatsugi R."/>
            <person name="Schlapbach R."/>
            <person name="Sreeman S.M."/>
            <person name="Shimizu K.K."/>
        </authorList>
    </citation>
    <scope>NUCLEOTIDE SEQUENCE</scope>
</reference>